<sequence length="145" mass="15807">MSDYKDGFDLVSDVFKLINVSSVQILLGEKGKVEPSVKSTDSSTKGIVVNSISISNTSDQIGFGNVNCYAPSISSTVNGKAVQLPDQATLSNLVKAVKPLIDGIYKPTFRVWIEELGVILQDTDGSYFANLTFRYQSIQDNYTNI</sequence>
<keyword evidence="2" id="KW-1185">Reference proteome</keyword>
<evidence type="ECO:0000313" key="2">
    <source>
        <dbReference type="Proteomes" id="UP001144347"/>
    </source>
</evidence>
<gene>
    <name evidence="1" type="ORF">O0955_13275</name>
</gene>
<protein>
    <recommendedName>
        <fullName evidence="3">Phage tail protein</fullName>
    </recommendedName>
</protein>
<dbReference type="Proteomes" id="UP001144347">
    <property type="component" value="Unassembled WGS sequence"/>
</dbReference>
<evidence type="ECO:0008006" key="3">
    <source>
        <dbReference type="Google" id="ProtNLM"/>
    </source>
</evidence>
<name>A0ABT4LAN7_9SPHI</name>
<dbReference type="RefSeq" id="WP_269428031.1">
    <property type="nucleotide sequence ID" value="NZ_JAPWGM010000004.1"/>
</dbReference>
<organism evidence="1 2">
    <name type="scientific">Pedobacter punctiformis</name>
    <dbReference type="NCBI Taxonomy" id="3004097"/>
    <lineage>
        <taxon>Bacteria</taxon>
        <taxon>Pseudomonadati</taxon>
        <taxon>Bacteroidota</taxon>
        <taxon>Sphingobacteriia</taxon>
        <taxon>Sphingobacteriales</taxon>
        <taxon>Sphingobacteriaceae</taxon>
        <taxon>Pedobacter</taxon>
    </lineage>
</organism>
<proteinExistence type="predicted"/>
<evidence type="ECO:0000313" key="1">
    <source>
        <dbReference type="EMBL" id="MCZ4244978.1"/>
    </source>
</evidence>
<dbReference type="EMBL" id="JAPWGM010000004">
    <property type="protein sequence ID" value="MCZ4244978.1"/>
    <property type="molecule type" value="Genomic_DNA"/>
</dbReference>
<accession>A0ABT4LAN7</accession>
<comment type="caution">
    <text evidence="1">The sequence shown here is derived from an EMBL/GenBank/DDBJ whole genome shotgun (WGS) entry which is preliminary data.</text>
</comment>
<reference evidence="1" key="1">
    <citation type="submission" date="2022-12" db="EMBL/GenBank/DDBJ databases">
        <title>Genome sequence of HCMS5-2.</title>
        <authorList>
            <person name="Woo H."/>
        </authorList>
    </citation>
    <scope>NUCLEOTIDE SEQUENCE</scope>
    <source>
        <strain evidence="1">HCMS5-2</strain>
    </source>
</reference>